<feature type="compositionally biased region" description="Low complexity" evidence="1">
    <location>
        <begin position="1"/>
        <end position="17"/>
    </location>
</feature>
<dbReference type="AlphaFoldDB" id="A0A8J5W6D4"/>
<feature type="region of interest" description="Disordered" evidence="1">
    <location>
        <begin position="1"/>
        <end position="91"/>
    </location>
</feature>
<sequence length="107" mass="11452">MPAAAAATTTTSATPPARLVAARKGRDFESPPIHTDPENLGFQLLQPPPVVPAAAGGMTRQRAAGERGLRRGAVDPHTDPDMSFPSRGSGWSPTWTWGSAMELWKYR</sequence>
<evidence type="ECO:0000313" key="3">
    <source>
        <dbReference type="Proteomes" id="UP000729402"/>
    </source>
</evidence>
<comment type="caution">
    <text evidence="2">The sequence shown here is derived from an EMBL/GenBank/DDBJ whole genome shotgun (WGS) entry which is preliminary data.</text>
</comment>
<protein>
    <submittedName>
        <fullName evidence="2">Uncharacterized protein</fullName>
    </submittedName>
</protein>
<gene>
    <name evidence="2" type="ORF">GUJ93_ZPchr0007g4660</name>
</gene>
<evidence type="ECO:0000313" key="2">
    <source>
        <dbReference type="EMBL" id="KAG8080119.1"/>
    </source>
</evidence>
<dbReference type="Proteomes" id="UP000729402">
    <property type="component" value="Unassembled WGS sequence"/>
</dbReference>
<proteinExistence type="predicted"/>
<name>A0A8J5W6D4_ZIZPA</name>
<dbReference type="EMBL" id="JAAALK010000282">
    <property type="protein sequence ID" value="KAG8080119.1"/>
    <property type="molecule type" value="Genomic_DNA"/>
</dbReference>
<feature type="compositionally biased region" description="Basic and acidic residues" evidence="1">
    <location>
        <begin position="63"/>
        <end position="80"/>
    </location>
</feature>
<organism evidence="2 3">
    <name type="scientific">Zizania palustris</name>
    <name type="common">Northern wild rice</name>
    <dbReference type="NCBI Taxonomy" id="103762"/>
    <lineage>
        <taxon>Eukaryota</taxon>
        <taxon>Viridiplantae</taxon>
        <taxon>Streptophyta</taxon>
        <taxon>Embryophyta</taxon>
        <taxon>Tracheophyta</taxon>
        <taxon>Spermatophyta</taxon>
        <taxon>Magnoliopsida</taxon>
        <taxon>Liliopsida</taxon>
        <taxon>Poales</taxon>
        <taxon>Poaceae</taxon>
        <taxon>BOP clade</taxon>
        <taxon>Oryzoideae</taxon>
        <taxon>Oryzeae</taxon>
        <taxon>Zizaniinae</taxon>
        <taxon>Zizania</taxon>
    </lineage>
</organism>
<accession>A0A8J5W6D4</accession>
<keyword evidence="3" id="KW-1185">Reference proteome</keyword>
<reference evidence="2" key="2">
    <citation type="submission" date="2021-02" db="EMBL/GenBank/DDBJ databases">
        <authorList>
            <person name="Kimball J.A."/>
            <person name="Haas M.W."/>
            <person name="Macchietto M."/>
            <person name="Kono T."/>
            <person name="Duquette J."/>
            <person name="Shao M."/>
        </authorList>
    </citation>
    <scope>NUCLEOTIDE SEQUENCE</scope>
    <source>
        <tissue evidence="2">Fresh leaf tissue</tissue>
    </source>
</reference>
<evidence type="ECO:0000256" key="1">
    <source>
        <dbReference type="SAM" id="MobiDB-lite"/>
    </source>
</evidence>
<reference evidence="2" key="1">
    <citation type="journal article" date="2021" name="bioRxiv">
        <title>Whole Genome Assembly and Annotation of Northern Wild Rice, Zizania palustris L., Supports a Whole Genome Duplication in the Zizania Genus.</title>
        <authorList>
            <person name="Haas M."/>
            <person name="Kono T."/>
            <person name="Macchietto M."/>
            <person name="Millas R."/>
            <person name="McGilp L."/>
            <person name="Shao M."/>
            <person name="Duquette J."/>
            <person name="Hirsch C.N."/>
            <person name="Kimball J."/>
        </authorList>
    </citation>
    <scope>NUCLEOTIDE SEQUENCE</scope>
    <source>
        <tissue evidence="2">Fresh leaf tissue</tissue>
    </source>
</reference>